<dbReference type="HAMAP" id="MF_00165">
    <property type="entry name" value="Thymidylate_kinase"/>
    <property type="match status" value="1"/>
</dbReference>
<dbReference type="NCBIfam" id="TIGR00041">
    <property type="entry name" value="DTMP_kinase"/>
    <property type="match status" value="1"/>
</dbReference>
<evidence type="ECO:0000256" key="6">
    <source>
        <dbReference type="ARBA" id="ARBA00022840"/>
    </source>
</evidence>
<sequence>MIKNSYPGKFIVVEGLDGSGKSTQNNLLAKHLAKDGFKMERIDFPQYGTKSAGLVEEYLNGKYGTSENVGPYRASVFYACDRYDASFKIRKWLKEGKIVVSDRYVASNVGHQGGKIKNKKEWKKFVKWLYDLEYNIFKIPKPNFTFILKTSPEFSLKLANKITDKEKIAKRKAYLGDSKIRDIHEKDRKHLSNALWSYLEASKNFPKEFKVIECIKGGELLPPEIIHQKIWGIIKKIL</sequence>
<evidence type="ECO:0000259" key="9">
    <source>
        <dbReference type="Pfam" id="PF02223"/>
    </source>
</evidence>
<name>A0A2H0YPC7_9BACT</name>
<keyword evidence="3 8" id="KW-0545">Nucleotide biosynthesis</keyword>
<feature type="binding site" evidence="8">
    <location>
        <begin position="15"/>
        <end position="22"/>
    </location>
    <ligand>
        <name>ATP</name>
        <dbReference type="ChEBI" id="CHEBI:30616"/>
    </ligand>
</feature>
<reference evidence="11" key="1">
    <citation type="submission" date="2017-09" db="EMBL/GenBank/DDBJ databases">
        <title>Depth-based differentiation of microbial function through sediment-hosted aquifers and enrichment of novel symbionts in the deep terrestrial subsurface.</title>
        <authorList>
            <person name="Probst A.J."/>
            <person name="Ladd B."/>
            <person name="Jarett J.K."/>
            <person name="Geller-Mcgrath D.E."/>
            <person name="Sieber C.M.K."/>
            <person name="Emerson J.B."/>
            <person name="Anantharaman K."/>
            <person name="Thomas B.C."/>
            <person name="Malmstrom R."/>
            <person name="Stieglmeier M."/>
            <person name="Klingl A."/>
            <person name="Woyke T."/>
            <person name="Ryan C.M."/>
            <person name="Banfield J.F."/>
        </authorList>
    </citation>
    <scope>NUCLEOTIDE SEQUENCE [LARGE SCALE GENOMIC DNA]</scope>
</reference>
<evidence type="ECO:0000256" key="1">
    <source>
        <dbReference type="ARBA" id="ARBA00009776"/>
    </source>
</evidence>
<dbReference type="InterPro" id="IPR027417">
    <property type="entry name" value="P-loop_NTPase"/>
</dbReference>
<dbReference type="InterPro" id="IPR039430">
    <property type="entry name" value="Thymidylate_kin-like_dom"/>
</dbReference>
<dbReference type="Gene3D" id="3.40.50.300">
    <property type="entry name" value="P-loop containing nucleotide triphosphate hydrolases"/>
    <property type="match status" value="1"/>
</dbReference>
<dbReference type="Proteomes" id="UP000231472">
    <property type="component" value="Unassembled WGS sequence"/>
</dbReference>
<dbReference type="EMBL" id="PEYC01000016">
    <property type="protein sequence ID" value="PIS40276.1"/>
    <property type="molecule type" value="Genomic_DNA"/>
</dbReference>
<dbReference type="AlphaFoldDB" id="A0A2H0YPC7"/>
<dbReference type="EC" id="2.7.4.9" evidence="8"/>
<comment type="function">
    <text evidence="8">Phosphorylation of dTMP to form dTDP in both de novo and salvage pathways of dTTP synthesis.</text>
</comment>
<evidence type="ECO:0000313" key="11">
    <source>
        <dbReference type="Proteomes" id="UP000231472"/>
    </source>
</evidence>
<dbReference type="GO" id="GO:0006227">
    <property type="term" value="P:dUDP biosynthetic process"/>
    <property type="evidence" value="ECO:0007669"/>
    <property type="project" value="TreeGrafter"/>
</dbReference>
<evidence type="ECO:0000256" key="7">
    <source>
        <dbReference type="ARBA" id="ARBA00048743"/>
    </source>
</evidence>
<dbReference type="CDD" id="cd01672">
    <property type="entry name" value="TMPK"/>
    <property type="match status" value="1"/>
</dbReference>
<keyword evidence="2 8" id="KW-0808">Transferase</keyword>
<evidence type="ECO:0000256" key="8">
    <source>
        <dbReference type="HAMAP-Rule" id="MF_00165"/>
    </source>
</evidence>
<proteinExistence type="inferred from homology"/>
<dbReference type="GO" id="GO:0004798">
    <property type="term" value="F:dTMP kinase activity"/>
    <property type="evidence" value="ECO:0007669"/>
    <property type="project" value="UniProtKB-UniRule"/>
</dbReference>
<gene>
    <name evidence="8 10" type="primary">tmk</name>
    <name evidence="10" type="ORF">COT32_00625</name>
</gene>
<dbReference type="PANTHER" id="PTHR10344:SF4">
    <property type="entry name" value="UMP-CMP KINASE 2, MITOCHONDRIAL"/>
    <property type="match status" value="1"/>
</dbReference>
<dbReference type="Pfam" id="PF02223">
    <property type="entry name" value="Thymidylate_kin"/>
    <property type="match status" value="1"/>
</dbReference>
<evidence type="ECO:0000256" key="3">
    <source>
        <dbReference type="ARBA" id="ARBA00022727"/>
    </source>
</evidence>
<dbReference type="GO" id="GO:0005829">
    <property type="term" value="C:cytosol"/>
    <property type="evidence" value="ECO:0007669"/>
    <property type="project" value="TreeGrafter"/>
</dbReference>
<keyword evidence="5 8" id="KW-0418">Kinase</keyword>
<evidence type="ECO:0000256" key="4">
    <source>
        <dbReference type="ARBA" id="ARBA00022741"/>
    </source>
</evidence>
<dbReference type="SUPFAM" id="SSF52540">
    <property type="entry name" value="P-loop containing nucleoside triphosphate hydrolases"/>
    <property type="match status" value="1"/>
</dbReference>
<keyword evidence="4 8" id="KW-0547">Nucleotide-binding</keyword>
<dbReference type="GO" id="GO:0006235">
    <property type="term" value="P:dTTP biosynthetic process"/>
    <property type="evidence" value="ECO:0007669"/>
    <property type="project" value="UniProtKB-UniRule"/>
</dbReference>
<feature type="domain" description="Thymidylate kinase-like" evidence="9">
    <location>
        <begin position="13"/>
        <end position="172"/>
    </location>
</feature>
<accession>A0A2H0YPC7</accession>
<protein>
    <recommendedName>
        <fullName evidence="8">Thymidylate kinase</fullName>
        <ecNumber evidence="8">2.7.4.9</ecNumber>
    </recommendedName>
    <alternativeName>
        <fullName evidence="8">dTMP kinase</fullName>
    </alternativeName>
</protein>
<dbReference type="PANTHER" id="PTHR10344">
    <property type="entry name" value="THYMIDYLATE KINASE"/>
    <property type="match status" value="1"/>
</dbReference>
<evidence type="ECO:0000256" key="5">
    <source>
        <dbReference type="ARBA" id="ARBA00022777"/>
    </source>
</evidence>
<dbReference type="GO" id="GO:0005524">
    <property type="term" value="F:ATP binding"/>
    <property type="evidence" value="ECO:0007669"/>
    <property type="project" value="UniProtKB-UniRule"/>
</dbReference>
<comment type="caution">
    <text evidence="10">The sequence shown here is derived from an EMBL/GenBank/DDBJ whole genome shotgun (WGS) entry which is preliminary data.</text>
</comment>
<dbReference type="GO" id="GO:0006233">
    <property type="term" value="P:dTDP biosynthetic process"/>
    <property type="evidence" value="ECO:0007669"/>
    <property type="project" value="InterPro"/>
</dbReference>
<keyword evidence="6 8" id="KW-0067">ATP-binding</keyword>
<comment type="catalytic activity">
    <reaction evidence="7 8">
        <text>dTMP + ATP = dTDP + ADP</text>
        <dbReference type="Rhea" id="RHEA:13517"/>
        <dbReference type="ChEBI" id="CHEBI:30616"/>
        <dbReference type="ChEBI" id="CHEBI:58369"/>
        <dbReference type="ChEBI" id="CHEBI:63528"/>
        <dbReference type="ChEBI" id="CHEBI:456216"/>
        <dbReference type="EC" id="2.7.4.9"/>
    </reaction>
</comment>
<evidence type="ECO:0000256" key="2">
    <source>
        <dbReference type="ARBA" id="ARBA00022679"/>
    </source>
</evidence>
<evidence type="ECO:0000313" key="10">
    <source>
        <dbReference type="EMBL" id="PIS40276.1"/>
    </source>
</evidence>
<comment type="similarity">
    <text evidence="1 8">Belongs to the thymidylate kinase family.</text>
</comment>
<dbReference type="InterPro" id="IPR018094">
    <property type="entry name" value="Thymidylate_kinase"/>
</dbReference>
<organism evidence="10 11">
    <name type="scientific">Candidatus Nealsonbacteria bacterium CG08_land_8_20_14_0_20_36_22</name>
    <dbReference type="NCBI Taxonomy" id="1974704"/>
    <lineage>
        <taxon>Bacteria</taxon>
        <taxon>Candidatus Nealsoniibacteriota</taxon>
    </lineage>
</organism>